<dbReference type="EMBL" id="CP111014">
    <property type="protein sequence ID" value="WAQ99752.1"/>
    <property type="molecule type" value="Genomic_DNA"/>
</dbReference>
<sequence>MSTTIAVKTKHKGRKDNVAYNPMAIGQNNGILDYCRTSMCALSGAAAGVLGLTAHYGFLFYFIMAFMLSFFLLMKAGNSWNKYFMSRNDLITKGLALVPIATDGFTDKPSLFK</sequence>
<dbReference type="PANTHER" id="PTHR20994">
    <property type="entry name" value="ER MEMBRANE PROTEIN COMPLEX SUBUNIT 6"/>
    <property type="match status" value="1"/>
</dbReference>
<protein>
    <recommendedName>
        <fullName evidence="3">ER membrane protein complex subunit 6</fullName>
    </recommendedName>
    <alternativeName>
        <fullName evidence="8">Transmembrane protein 93</fullName>
    </alternativeName>
</protein>
<keyword evidence="4 9" id="KW-0812">Transmembrane</keyword>
<evidence type="ECO:0000256" key="7">
    <source>
        <dbReference type="ARBA" id="ARBA00023136"/>
    </source>
</evidence>
<evidence type="ECO:0000256" key="4">
    <source>
        <dbReference type="ARBA" id="ARBA00022692"/>
    </source>
</evidence>
<keyword evidence="6 9" id="KW-1133">Transmembrane helix</keyword>
<organism evidence="10 11">
    <name type="scientific">Mya arenaria</name>
    <name type="common">Soft-shell clam</name>
    <dbReference type="NCBI Taxonomy" id="6604"/>
    <lineage>
        <taxon>Eukaryota</taxon>
        <taxon>Metazoa</taxon>
        <taxon>Spiralia</taxon>
        <taxon>Lophotrochozoa</taxon>
        <taxon>Mollusca</taxon>
        <taxon>Bivalvia</taxon>
        <taxon>Autobranchia</taxon>
        <taxon>Heteroconchia</taxon>
        <taxon>Euheterodonta</taxon>
        <taxon>Imparidentia</taxon>
        <taxon>Neoheterodontei</taxon>
        <taxon>Myida</taxon>
        <taxon>Myoidea</taxon>
        <taxon>Myidae</taxon>
        <taxon>Mya</taxon>
    </lineage>
</organism>
<evidence type="ECO:0000256" key="3">
    <source>
        <dbReference type="ARBA" id="ARBA00020827"/>
    </source>
</evidence>
<dbReference type="PANTHER" id="PTHR20994:SF0">
    <property type="entry name" value="ER MEMBRANE PROTEIN COMPLEX SUBUNIT 6"/>
    <property type="match status" value="1"/>
</dbReference>
<accession>A0ABY7DSS8</accession>
<comment type="similarity">
    <text evidence="2">Belongs to the EMC6 family.</text>
</comment>
<evidence type="ECO:0000256" key="6">
    <source>
        <dbReference type="ARBA" id="ARBA00022989"/>
    </source>
</evidence>
<gene>
    <name evidence="10" type="ORF">MAR_024125</name>
</gene>
<evidence type="ECO:0000256" key="2">
    <source>
        <dbReference type="ARBA" id="ARBA00009436"/>
    </source>
</evidence>
<dbReference type="Pfam" id="PF07019">
    <property type="entry name" value="EMC6"/>
    <property type="match status" value="1"/>
</dbReference>
<reference evidence="10" key="1">
    <citation type="submission" date="2022-11" db="EMBL/GenBank/DDBJ databases">
        <title>Centuries of genome instability and evolution in soft-shell clam transmissible cancer (bioRxiv).</title>
        <authorList>
            <person name="Hart S.F.M."/>
            <person name="Yonemitsu M.A."/>
            <person name="Giersch R.M."/>
            <person name="Beal B.F."/>
            <person name="Arriagada G."/>
            <person name="Davis B.W."/>
            <person name="Ostrander E.A."/>
            <person name="Goff S.P."/>
            <person name="Metzger M.J."/>
        </authorList>
    </citation>
    <scope>NUCLEOTIDE SEQUENCE</scope>
    <source>
        <strain evidence="10">MELC-2E11</strain>
        <tissue evidence="10">Siphon/mantle</tissue>
    </source>
</reference>
<proteinExistence type="inferred from homology"/>
<keyword evidence="5" id="KW-0256">Endoplasmic reticulum</keyword>
<evidence type="ECO:0000256" key="5">
    <source>
        <dbReference type="ARBA" id="ARBA00022824"/>
    </source>
</evidence>
<dbReference type="InterPro" id="IPR008504">
    <property type="entry name" value="Emc6"/>
</dbReference>
<keyword evidence="11" id="KW-1185">Reference proteome</keyword>
<feature type="transmembrane region" description="Helical" evidence="9">
    <location>
        <begin position="58"/>
        <end position="77"/>
    </location>
</feature>
<evidence type="ECO:0000256" key="9">
    <source>
        <dbReference type="SAM" id="Phobius"/>
    </source>
</evidence>
<evidence type="ECO:0000313" key="11">
    <source>
        <dbReference type="Proteomes" id="UP001164746"/>
    </source>
</evidence>
<evidence type="ECO:0000313" key="10">
    <source>
        <dbReference type="EMBL" id="WAQ99752.1"/>
    </source>
</evidence>
<evidence type="ECO:0000256" key="1">
    <source>
        <dbReference type="ARBA" id="ARBA00004477"/>
    </source>
</evidence>
<feature type="non-terminal residue" evidence="10">
    <location>
        <position position="1"/>
    </location>
</feature>
<comment type="subcellular location">
    <subcellularLocation>
        <location evidence="1">Endoplasmic reticulum membrane</location>
        <topology evidence="1">Multi-pass membrane protein</topology>
    </subcellularLocation>
</comment>
<dbReference type="Proteomes" id="UP001164746">
    <property type="component" value="Chromosome 3"/>
</dbReference>
<name>A0ABY7DSS8_MYAAR</name>
<keyword evidence="7 9" id="KW-0472">Membrane</keyword>
<evidence type="ECO:0000256" key="8">
    <source>
        <dbReference type="ARBA" id="ARBA00031072"/>
    </source>
</evidence>
<dbReference type="InterPro" id="IPR029008">
    <property type="entry name" value="EMC6-like"/>
</dbReference>